<dbReference type="GO" id="GO:0042254">
    <property type="term" value="P:ribosome biogenesis"/>
    <property type="evidence" value="ECO:0007669"/>
    <property type="project" value="UniProtKB-KW"/>
</dbReference>
<evidence type="ECO:0000256" key="3">
    <source>
        <dbReference type="ARBA" id="ARBA00022517"/>
    </source>
</evidence>
<sequence length="305" mass="34498">MDVTEQLQALKLKYKSVEVEKLIPVDFDLGNLVAYDTNSVDVEELRKNGDRYLHDIAREGTQLLLNQIFALPTESSPEGVYAKLPAGTTVVPRAKPIPKDKPLTRWEKFAKVKGIQKKKTSRKTYDESVQEYKPKWGYQGANNTADDWIKEVPDRADPMEDQYEKAREEKTARVTKNKTQERRNLQEAAATAAGQNPRDVRKAEVRKKILESKGATASMGRFDKQLKNEDAVKVKRTKRKFESATQDGAAEKEGVMNVVKKVLKGEDGKLINMTTAVKHVHQKGGMKVVDMDEGKKKKQKGRSKK</sequence>
<keyword evidence="4 5" id="KW-0539">Nucleus</keyword>
<evidence type="ECO:0000313" key="8">
    <source>
        <dbReference type="Proteomes" id="UP000318582"/>
    </source>
</evidence>
<evidence type="ECO:0000256" key="4">
    <source>
        <dbReference type="ARBA" id="ARBA00023242"/>
    </source>
</evidence>
<dbReference type="InterPro" id="IPR007023">
    <property type="entry name" value="Ribosom_reg"/>
</dbReference>
<keyword evidence="3 5" id="KW-0690">Ribosome biogenesis</keyword>
<evidence type="ECO:0000256" key="5">
    <source>
        <dbReference type="RuleBase" id="RU364132"/>
    </source>
</evidence>
<organism evidence="7 8">
    <name type="scientific">Powellomyces hirtus</name>
    <dbReference type="NCBI Taxonomy" id="109895"/>
    <lineage>
        <taxon>Eukaryota</taxon>
        <taxon>Fungi</taxon>
        <taxon>Fungi incertae sedis</taxon>
        <taxon>Chytridiomycota</taxon>
        <taxon>Chytridiomycota incertae sedis</taxon>
        <taxon>Chytridiomycetes</taxon>
        <taxon>Spizellomycetales</taxon>
        <taxon>Powellomycetaceae</taxon>
        <taxon>Powellomyces</taxon>
    </lineage>
</organism>
<dbReference type="Pfam" id="PF04939">
    <property type="entry name" value="RRS1"/>
    <property type="match status" value="1"/>
</dbReference>
<accession>A0A507E0Q7</accession>
<comment type="subcellular location">
    <subcellularLocation>
        <location evidence="1 5">Nucleus</location>
    </subcellularLocation>
</comment>
<dbReference type="AlphaFoldDB" id="A0A507E0Q7"/>
<keyword evidence="8" id="KW-1185">Reference proteome</keyword>
<reference evidence="7 8" key="1">
    <citation type="journal article" date="2019" name="Sci. Rep.">
        <title>Comparative genomics of chytrid fungi reveal insights into the obligate biotrophic and pathogenic lifestyle of Synchytrium endobioticum.</title>
        <authorList>
            <person name="van de Vossenberg B.T.L.H."/>
            <person name="Warris S."/>
            <person name="Nguyen H.D.T."/>
            <person name="van Gent-Pelzer M.P.E."/>
            <person name="Joly D.L."/>
            <person name="van de Geest H.C."/>
            <person name="Bonants P.J.M."/>
            <person name="Smith D.S."/>
            <person name="Levesque C.A."/>
            <person name="van der Lee T.A.J."/>
        </authorList>
    </citation>
    <scope>NUCLEOTIDE SEQUENCE [LARGE SCALE GENOMIC DNA]</scope>
    <source>
        <strain evidence="7 8">CBS 809.83</strain>
    </source>
</reference>
<proteinExistence type="inferred from homology"/>
<gene>
    <name evidence="7" type="ORF">PhCBS80983_g03642</name>
</gene>
<feature type="compositionally biased region" description="Basic residues" evidence="6">
    <location>
        <begin position="296"/>
        <end position="305"/>
    </location>
</feature>
<comment type="caution">
    <text evidence="7">The sequence shown here is derived from an EMBL/GenBank/DDBJ whole genome shotgun (WGS) entry which is preliminary data.</text>
</comment>
<dbReference type="EMBL" id="QEAQ01000048">
    <property type="protein sequence ID" value="TPX57699.1"/>
    <property type="molecule type" value="Genomic_DNA"/>
</dbReference>
<dbReference type="Proteomes" id="UP000318582">
    <property type="component" value="Unassembled WGS sequence"/>
</dbReference>
<protein>
    <recommendedName>
        <fullName evidence="5">Ribosome biogenesis regulatory protein</fullName>
    </recommendedName>
</protein>
<evidence type="ECO:0000256" key="2">
    <source>
        <dbReference type="ARBA" id="ARBA00010077"/>
    </source>
</evidence>
<evidence type="ECO:0000256" key="6">
    <source>
        <dbReference type="SAM" id="MobiDB-lite"/>
    </source>
</evidence>
<evidence type="ECO:0000313" key="7">
    <source>
        <dbReference type="EMBL" id="TPX57699.1"/>
    </source>
</evidence>
<dbReference type="GO" id="GO:0005634">
    <property type="term" value="C:nucleus"/>
    <property type="evidence" value="ECO:0007669"/>
    <property type="project" value="UniProtKB-SubCell"/>
</dbReference>
<comment type="function">
    <text evidence="5">Involved in ribosomal large subunit assembly.</text>
</comment>
<evidence type="ECO:0000256" key="1">
    <source>
        <dbReference type="ARBA" id="ARBA00004123"/>
    </source>
</evidence>
<dbReference type="STRING" id="109895.A0A507E0Q7"/>
<feature type="region of interest" description="Disordered" evidence="6">
    <location>
        <begin position="161"/>
        <end position="201"/>
    </location>
</feature>
<name>A0A507E0Q7_9FUNG</name>
<feature type="region of interest" description="Disordered" evidence="6">
    <location>
        <begin position="282"/>
        <end position="305"/>
    </location>
</feature>
<feature type="compositionally biased region" description="Basic and acidic residues" evidence="6">
    <location>
        <begin position="161"/>
        <end position="185"/>
    </location>
</feature>
<comment type="similarity">
    <text evidence="2 5">Belongs to the RRS1 family.</text>
</comment>